<feature type="domain" description="Xylose isomerase-like TIM barrel" evidence="1">
    <location>
        <begin position="91"/>
        <end position="312"/>
    </location>
</feature>
<dbReference type="InterPro" id="IPR036237">
    <property type="entry name" value="Xyl_isomerase-like_sf"/>
</dbReference>
<organism evidence="2 3">
    <name type="scientific">Phragmitibacter flavus</name>
    <dbReference type="NCBI Taxonomy" id="2576071"/>
    <lineage>
        <taxon>Bacteria</taxon>
        <taxon>Pseudomonadati</taxon>
        <taxon>Verrucomicrobiota</taxon>
        <taxon>Verrucomicrobiia</taxon>
        <taxon>Verrucomicrobiales</taxon>
        <taxon>Verrucomicrobiaceae</taxon>
        <taxon>Phragmitibacter</taxon>
    </lineage>
</organism>
<evidence type="ECO:0000313" key="2">
    <source>
        <dbReference type="EMBL" id="TLD68168.1"/>
    </source>
</evidence>
<dbReference type="PANTHER" id="PTHR12110">
    <property type="entry name" value="HYDROXYPYRUVATE ISOMERASE"/>
    <property type="match status" value="1"/>
</dbReference>
<name>A0A5R8K728_9BACT</name>
<dbReference type="InterPro" id="IPR013022">
    <property type="entry name" value="Xyl_isomerase-like_TIM-brl"/>
</dbReference>
<sequence length="325" mass="35975">MCLVMRWFSAVISHAIMNMNMNRRFFLTTGAATLTASFLPAMEPIKRKGGPRMVLGLAAYSFRDSMKWLKGGKENGKLKEGTEGWEVFDFIDYCADHGGVGAELTSYFFPPEVDEKYLLEVRRYSYLRGVPIAGTAVGNTFTHPPGAERDKEIAYVKQWITNAAIMGAPHIRVFAGTVPKGGTQEEAEKNCLECYRECLEFAGQKGVFLGLENHGGIVAEADPLIRLVKAVDSPWAGINFDAGNFKTADPYGDLAKIAPYAVNVQLKMTMHPNGDKVGEPVDVARVVKILKEANYQGWFTLEYEDKEDPIVAVPRILSELRPLIG</sequence>
<comment type="caution">
    <text evidence="2">The sequence shown here is derived from an EMBL/GenBank/DDBJ whole genome shotgun (WGS) entry which is preliminary data.</text>
</comment>
<dbReference type="OrthoDB" id="127797at2"/>
<dbReference type="SUPFAM" id="SSF51658">
    <property type="entry name" value="Xylose isomerase-like"/>
    <property type="match status" value="1"/>
</dbReference>
<evidence type="ECO:0000259" key="1">
    <source>
        <dbReference type="Pfam" id="PF01261"/>
    </source>
</evidence>
<reference evidence="2 3" key="1">
    <citation type="submission" date="2019-05" db="EMBL/GenBank/DDBJ databases">
        <title>Verrucobacter flavum gen. nov., sp. nov. a new member of the family Verrucomicrobiaceae.</title>
        <authorList>
            <person name="Szuroczki S."/>
            <person name="Abbaszade G."/>
            <person name="Szabo A."/>
            <person name="Felfoldi T."/>
            <person name="Schumann P."/>
            <person name="Boka K."/>
            <person name="Keki Z."/>
            <person name="Toumi M."/>
            <person name="Toth E."/>
        </authorList>
    </citation>
    <scope>NUCLEOTIDE SEQUENCE [LARGE SCALE GENOMIC DNA]</scope>
    <source>
        <strain evidence="2 3">MG-N-17</strain>
    </source>
</reference>
<evidence type="ECO:0000313" key="3">
    <source>
        <dbReference type="Proteomes" id="UP000306196"/>
    </source>
</evidence>
<dbReference type="Proteomes" id="UP000306196">
    <property type="component" value="Unassembled WGS sequence"/>
</dbReference>
<proteinExistence type="predicted"/>
<protein>
    <submittedName>
        <fullName evidence="2">Sugar phosphate isomerase/epimerase</fullName>
    </submittedName>
</protein>
<dbReference type="Gene3D" id="3.20.20.150">
    <property type="entry name" value="Divalent-metal-dependent TIM barrel enzymes"/>
    <property type="match status" value="1"/>
</dbReference>
<dbReference type="InterPro" id="IPR050312">
    <property type="entry name" value="IolE/XylAMocC-like"/>
</dbReference>
<dbReference type="Pfam" id="PF01261">
    <property type="entry name" value="AP_endonuc_2"/>
    <property type="match status" value="1"/>
</dbReference>
<keyword evidence="3" id="KW-1185">Reference proteome</keyword>
<dbReference type="AlphaFoldDB" id="A0A5R8K728"/>
<dbReference type="PANTHER" id="PTHR12110:SF53">
    <property type="entry name" value="BLR5974 PROTEIN"/>
    <property type="match status" value="1"/>
</dbReference>
<dbReference type="GO" id="GO:0016853">
    <property type="term" value="F:isomerase activity"/>
    <property type="evidence" value="ECO:0007669"/>
    <property type="project" value="UniProtKB-KW"/>
</dbReference>
<gene>
    <name evidence="2" type="ORF">FEM03_24060</name>
</gene>
<accession>A0A5R8K728</accession>
<keyword evidence="2" id="KW-0413">Isomerase</keyword>
<dbReference type="EMBL" id="VAUV01000033">
    <property type="protein sequence ID" value="TLD68168.1"/>
    <property type="molecule type" value="Genomic_DNA"/>
</dbReference>